<dbReference type="InterPro" id="IPR001245">
    <property type="entry name" value="Ser-Thr/Tyr_kinase_cat_dom"/>
</dbReference>
<sequence>MSTLRYELIYATNNRAFMLIAYAIRLLTKNYDRDKVMDNDGGFSEIYTADWINGCYEEWDSENQQLKRIERPGLQNIVKFFDVIGLTQNPSNGSYNLVMMKMNMDLKKYLQQNHNRLTLKDRIRVAYQIILALYCKEKICGPADKPLTSIYGNLSYIAPEVIAGRKYTFASDIYSIAILMWEISSGKPPFVNYKHDDYDLAMDIISLGTPLEYINLTKECWDANPLNRPDSCTLEKKMKRINLDYQNMPDELFQLETNDLGNIKANNLETNYTSSSLFTSKIHNFENLPKPRNATKEEQEAFHSKSYDFNIPDNINDFTGSNSKQNSKKQSKIINIFKGNNKRISKEFKKLQISSNDDEKEIIHQKIKRQNINIDDDDEIYSFK</sequence>
<keyword evidence="4" id="KW-0808">Transferase</keyword>
<dbReference type="SUPFAM" id="SSF56112">
    <property type="entry name" value="Protein kinase-like (PK-like)"/>
    <property type="match status" value="1"/>
</dbReference>
<dbReference type="PANTHER" id="PTHR44329:SF298">
    <property type="entry name" value="MIXED LINEAGE KINASE DOMAIN-LIKE PROTEIN"/>
    <property type="match status" value="1"/>
</dbReference>
<evidence type="ECO:0000313" key="4">
    <source>
        <dbReference type="EMBL" id="GES80120.1"/>
    </source>
</evidence>
<protein>
    <submittedName>
        <fullName evidence="4">Kinase-like domain-containing protein</fullName>
    </submittedName>
</protein>
<dbReference type="GO" id="GO:0005524">
    <property type="term" value="F:ATP binding"/>
    <property type="evidence" value="ECO:0007669"/>
    <property type="project" value="UniProtKB-KW"/>
</dbReference>
<dbReference type="EMBL" id="BLAL01000047">
    <property type="protein sequence ID" value="GES80120.1"/>
    <property type="molecule type" value="Genomic_DNA"/>
</dbReference>
<organism evidence="4 5">
    <name type="scientific">Rhizophagus clarus</name>
    <dbReference type="NCBI Taxonomy" id="94130"/>
    <lineage>
        <taxon>Eukaryota</taxon>
        <taxon>Fungi</taxon>
        <taxon>Fungi incertae sedis</taxon>
        <taxon>Mucoromycota</taxon>
        <taxon>Glomeromycotina</taxon>
        <taxon>Glomeromycetes</taxon>
        <taxon>Glomerales</taxon>
        <taxon>Glomeraceae</taxon>
        <taxon>Rhizophagus</taxon>
    </lineage>
</organism>
<comment type="caution">
    <text evidence="4">The sequence shown here is derived from an EMBL/GenBank/DDBJ whole genome shotgun (WGS) entry which is preliminary data.</text>
</comment>
<dbReference type="GO" id="GO:0004674">
    <property type="term" value="F:protein serine/threonine kinase activity"/>
    <property type="evidence" value="ECO:0007669"/>
    <property type="project" value="TreeGrafter"/>
</dbReference>
<dbReference type="OrthoDB" id="2425228at2759"/>
<dbReference type="InterPro" id="IPR000719">
    <property type="entry name" value="Prot_kinase_dom"/>
</dbReference>
<dbReference type="Gene3D" id="1.10.510.10">
    <property type="entry name" value="Transferase(Phosphotransferase) domain 1"/>
    <property type="match status" value="2"/>
</dbReference>
<dbReference type="Pfam" id="PF07714">
    <property type="entry name" value="PK_Tyr_Ser-Thr"/>
    <property type="match status" value="1"/>
</dbReference>
<name>A0A8H3QGK9_9GLOM</name>
<dbReference type="Proteomes" id="UP000615446">
    <property type="component" value="Unassembled WGS sequence"/>
</dbReference>
<keyword evidence="2" id="KW-0067">ATP-binding</keyword>
<dbReference type="InterPro" id="IPR051681">
    <property type="entry name" value="Ser/Thr_Kinases-Pseudokinases"/>
</dbReference>
<evidence type="ECO:0000259" key="3">
    <source>
        <dbReference type="PROSITE" id="PS50011"/>
    </source>
</evidence>
<dbReference type="PROSITE" id="PS50011">
    <property type="entry name" value="PROTEIN_KINASE_DOM"/>
    <property type="match status" value="1"/>
</dbReference>
<dbReference type="InterPro" id="IPR011009">
    <property type="entry name" value="Kinase-like_dom_sf"/>
</dbReference>
<evidence type="ECO:0000256" key="2">
    <source>
        <dbReference type="ARBA" id="ARBA00022840"/>
    </source>
</evidence>
<accession>A0A8H3QGK9</accession>
<evidence type="ECO:0000313" key="5">
    <source>
        <dbReference type="Proteomes" id="UP000615446"/>
    </source>
</evidence>
<feature type="domain" description="Protein kinase" evidence="3">
    <location>
        <begin position="1"/>
        <end position="241"/>
    </location>
</feature>
<gene>
    <name evidence="4" type="ORF">RCL2_000741500</name>
</gene>
<proteinExistence type="predicted"/>
<dbReference type="PANTHER" id="PTHR44329">
    <property type="entry name" value="SERINE/THREONINE-PROTEIN KINASE TNNI3K-RELATED"/>
    <property type="match status" value="1"/>
</dbReference>
<dbReference type="AlphaFoldDB" id="A0A8H3QGK9"/>
<evidence type="ECO:0000256" key="1">
    <source>
        <dbReference type="ARBA" id="ARBA00022741"/>
    </source>
</evidence>
<keyword evidence="1" id="KW-0547">Nucleotide-binding</keyword>
<reference evidence="4" key="1">
    <citation type="submission" date="2019-10" db="EMBL/GenBank/DDBJ databases">
        <title>Conservation and host-specific expression of non-tandemly repeated heterogenous ribosome RNA gene in arbuscular mycorrhizal fungi.</title>
        <authorList>
            <person name="Maeda T."/>
            <person name="Kobayashi Y."/>
            <person name="Nakagawa T."/>
            <person name="Ezawa T."/>
            <person name="Yamaguchi K."/>
            <person name="Bino T."/>
            <person name="Nishimoto Y."/>
            <person name="Shigenobu S."/>
            <person name="Kawaguchi M."/>
        </authorList>
    </citation>
    <scope>NUCLEOTIDE SEQUENCE</scope>
    <source>
        <strain evidence="4">HR1</strain>
    </source>
</reference>
<keyword evidence="4" id="KW-0418">Kinase</keyword>